<dbReference type="Proteomes" id="UP000182060">
    <property type="component" value="Chromosome"/>
</dbReference>
<evidence type="ECO:0000313" key="3">
    <source>
        <dbReference type="Proteomes" id="UP000182060"/>
    </source>
</evidence>
<dbReference type="Pfam" id="PF07969">
    <property type="entry name" value="Amidohydro_3"/>
    <property type="match status" value="1"/>
</dbReference>
<evidence type="ECO:0000259" key="1">
    <source>
        <dbReference type="Pfam" id="PF07969"/>
    </source>
</evidence>
<dbReference type="InterPro" id="IPR013108">
    <property type="entry name" value="Amidohydro_3"/>
</dbReference>
<protein>
    <recommendedName>
        <fullName evidence="1">Amidohydrolase 3 domain-containing protein</fullName>
    </recommendedName>
</protein>
<dbReference type="GO" id="GO:0016810">
    <property type="term" value="F:hydrolase activity, acting on carbon-nitrogen (but not peptide) bonds"/>
    <property type="evidence" value="ECO:0007669"/>
    <property type="project" value="InterPro"/>
</dbReference>
<dbReference type="PANTHER" id="PTHR22642">
    <property type="entry name" value="IMIDAZOLONEPROPIONASE"/>
    <property type="match status" value="1"/>
</dbReference>
<dbReference type="Gene3D" id="2.30.40.10">
    <property type="entry name" value="Urease, subunit C, domain 1"/>
    <property type="match status" value="1"/>
</dbReference>
<dbReference type="Gene3D" id="3.10.310.70">
    <property type="match status" value="1"/>
</dbReference>
<evidence type="ECO:0000313" key="2">
    <source>
        <dbReference type="EMBL" id="APC00772.1"/>
    </source>
</evidence>
<dbReference type="Gene3D" id="3.20.20.140">
    <property type="entry name" value="Metal-dependent hydrolases"/>
    <property type="match status" value="1"/>
</dbReference>
<dbReference type="EMBL" id="CP015017">
    <property type="protein sequence ID" value="APC00772.1"/>
    <property type="molecule type" value="Genomic_DNA"/>
</dbReference>
<dbReference type="RefSeq" id="WP_071538941.1">
    <property type="nucleotide sequence ID" value="NZ_CP015016.1"/>
</dbReference>
<dbReference type="SUPFAM" id="SSF51556">
    <property type="entry name" value="Metallo-dependent hydrolases"/>
    <property type="match status" value="1"/>
</dbReference>
<name>A0AAC9ITP5_9BURK</name>
<dbReference type="InterPro" id="IPR011059">
    <property type="entry name" value="Metal-dep_hydrolase_composite"/>
</dbReference>
<accession>A0AAC9ITP5</accession>
<proteinExistence type="predicted"/>
<dbReference type="InterPro" id="IPR032466">
    <property type="entry name" value="Metal_Hydrolase"/>
</dbReference>
<dbReference type="AlphaFoldDB" id="A0AAC9ITP5"/>
<organism evidence="2 3">
    <name type="scientific">Polynucleobacter asymbioticus</name>
    <dbReference type="NCBI Taxonomy" id="576611"/>
    <lineage>
        <taxon>Bacteria</taxon>
        <taxon>Pseudomonadati</taxon>
        <taxon>Pseudomonadota</taxon>
        <taxon>Betaproteobacteria</taxon>
        <taxon>Burkholderiales</taxon>
        <taxon>Burkholderiaceae</taxon>
        <taxon>Polynucleobacter</taxon>
    </lineage>
</organism>
<dbReference type="SUPFAM" id="SSF51338">
    <property type="entry name" value="Composite domain of metallo-dependent hydrolases"/>
    <property type="match status" value="1"/>
</dbReference>
<sequence>MTSNQTLYFNGNILTMAGDQPEYVEAVLVTDGKITFTGNKKQASTLAGQDAKLHDLQGHTLTPGFIDTWGHFGLFAQQTLSLNVGYFADNPPRSRSELITQLKQSGKLLNGWLIAAEYMDGLMKDGPLTMADLDTAFPDTPVLVQNISTLAGLFNTAGLKKLGITADAKVESGTIVVDPNTHQMTGIIIGLPYLKAVAEAYGKFSQDLTFKTYQSAEKIYASYGTTTAQHYQASPDDIQLMRLAADSGAVSIDLVALPMSDTVDALLKDNPDFSFGVYSKGDHGFKVAGMLMSTDGGPQLKLAYLSEPYSNTTGFPDDWRGMAYYTQEQVDHYTKLAYEKNIPYFCYSNGDAGIDMALAAIKKAIAETGITEDRRTTISHSFFAREDQLNDYKTNHIIAITLSNHIWLYGDIYLDIVGQERADNFCPMVTAHNKGIVVGIHNDVPSSGPDCLFTIWSAVNRKTMSGKTLGAKEKMNPYLALQAFTSNAAYVYREENTKGKIMPGMLADLVELDQNPLTVDPDTIKDIKVVNTIKNGKVIYSRSAN</sequence>
<reference evidence="2" key="1">
    <citation type="journal article" date="2017" name="Appl. Environ. Microbiol.">
        <title>Microdiversification of a pelagic Polynucleobacter species is mainly driven by acquisition of genomic islands from a partially interspecific gene pool.</title>
        <authorList>
            <person name="Hoetzinger M."/>
            <person name="Hahn M.W."/>
            <person name="Jezberova J."/>
            <person name="Schmidt J."/>
            <person name="Koll U."/>
        </authorList>
    </citation>
    <scope>NUCLEOTIDE SEQUENCE</scope>
    <source>
        <strain evidence="2">MWH-RechtKol4</strain>
    </source>
</reference>
<dbReference type="PANTHER" id="PTHR22642:SF2">
    <property type="entry name" value="PROTEIN LONG AFTER FAR-RED 3"/>
    <property type="match status" value="1"/>
</dbReference>
<gene>
    <name evidence="2" type="ORF">AOC25_03575</name>
</gene>
<feature type="domain" description="Amidohydrolase 3" evidence="1">
    <location>
        <begin position="54"/>
        <end position="540"/>
    </location>
</feature>